<organism evidence="1 2">
    <name type="scientific">Akanthomyces lecanii RCEF 1005</name>
    <dbReference type="NCBI Taxonomy" id="1081108"/>
    <lineage>
        <taxon>Eukaryota</taxon>
        <taxon>Fungi</taxon>
        <taxon>Dikarya</taxon>
        <taxon>Ascomycota</taxon>
        <taxon>Pezizomycotina</taxon>
        <taxon>Sordariomycetes</taxon>
        <taxon>Hypocreomycetidae</taxon>
        <taxon>Hypocreales</taxon>
        <taxon>Cordycipitaceae</taxon>
        <taxon>Akanthomyces</taxon>
        <taxon>Cordyceps confragosa</taxon>
    </lineage>
</organism>
<gene>
    <name evidence="1" type="ORF">LEL_07717</name>
</gene>
<evidence type="ECO:0000313" key="1">
    <source>
        <dbReference type="EMBL" id="OAA75729.1"/>
    </source>
</evidence>
<sequence length="92" mass="9447">MSAVATPSASNRTSNDPFDRLSDAATAISNAIKGGAKGNSILVGAGTPSNEQDETIGLLAPKNVLLGGSVLPGIFQNGRQLQFFPGSPRHRN</sequence>
<reference evidence="1 2" key="1">
    <citation type="journal article" date="2016" name="Genome Biol. Evol.">
        <title>Divergent and convergent evolution of fungal pathogenicity.</title>
        <authorList>
            <person name="Shang Y."/>
            <person name="Xiao G."/>
            <person name="Zheng P."/>
            <person name="Cen K."/>
            <person name="Zhan S."/>
            <person name="Wang C."/>
        </authorList>
    </citation>
    <scope>NUCLEOTIDE SEQUENCE [LARGE SCALE GENOMIC DNA]</scope>
    <source>
        <strain evidence="1 2">RCEF 1005</strain>
    </source>
</reference>
<keyword evidence="2" id="KW-1185">Reference proteome</keyword>
<name>A0A162N580_CORDF</name>
<dbReference type="AlphaFoldDB" id="A0A162N580"/>
<dbReference type="EMBL" id="AZHF01000005">
    <property type="protein sequence ID" value="OAA75729.1"/>
    <property type="molecule type" value="Genomic_DNA"/>
</dbReference>
<dbReference type="Proteomes" id="UP000076881">
    <property type="component" value="Unassembled WGS sequence"/>
</dbReference>
<proteinExistence type="predicted"/>
<protein>
    <submittedName>
        <fullName evidence="1">Uncharacterized protein</fullName>
    </submittedName>
</protein>
<comment type="caution">
    <text evidence="1">The sequence shown here is derived from an EMBL/GenBank/DDBJ whole genome shotgun (WGS) entry which is preliminary data.</text>
</comment>
<accession>A0A162N580</accession>
<evidence type="ECO:0000313" key="2">
    <source>
        <dbReference type="Proteomes" id="UP000076881"/>
    </source>
</evidence>